<organism evidence="1 2">
    <name type="scientific">Paenibacillus soyae</name>
    <dbReference type="NCBI Taxonomy" id="2969249"/>
    <lineage>
        <taxon>Bacteria</taxon>
        <taxon>Bacillati</taxon>
        <taxon>Bacillota</taxon>
        <taxon>Bacilli</taxon>
        <taxon>Bacillales</taxon>
        <taxon>Paenibacillaceae</taxon>
        <taxon>Paenibacillus</taxon>
    </lineage>
</organism>
<comment type="caution">
    <text evidence="1">The sequence shown here is derived from an EMBL/GenBank/DDBJ whole genome shotgun (WGS) entry which is preliminary data.</text>
</comment>
<protein>
    <submittedName>
        <fullName evidence="1">DUF1850 domain-containing protein</fullName>
    </submittedName>
</protein>
<dbReference type="Pfam" id="PF08905">
    <property type="entry name" value="DUF1850"/>
    <property type="match status" value="1"/>
</dbReference>
<gene>
    <name evidence="1" type="ORF">NQZ67_16430</name>
</gene>
<sequence length="184" mass="20618">MKGRGRVRVSAPVFHRTGWLMLFFLAFVCAAVGLWASTIPVLSIRQVSDGRIVFQSPVDEGSRFSLLYIHSIHRTPVEELFFINDKGQIVLDAMLFESYGVGMPTSLEGVETLRMDDGKMRIEGIGRTLHSFELRIGQVLADHRLLLRGDEIPLASLSKPGSAVRIEVGRLHVWEYLKGGLRLD</sequence>
<dbReference type="RefSeq" id="WP_257447927.1">
    <property type="nucleotide sequence ID" value="NZ_JANIPJ010000011.1"/>
</dbReference>
<evidence type="ECO:0000313" key="1">
    <source>
        <dbReference type="EMBL" id="MCR2805476.1"/>
    </source>
</evidence>
<name>A0A9X2S9S9_9BACL</name>
<dbReference type="InterPro" id="IPR015001">
    <property type="entry name" value="DUF1850"/>
</dbReference>
<keyword evidence="2" id="KW-1185">Reference proteome</keyword>
<accession>A0A9X2S9S9</accession>
<dbReference type="EMBL" id="JANIPJ010000011">
    <property type="protein sequence ID" value="MCR2805476.1"/>
    <property type="molecule type" value="Genomic_DNA"/>
</dbReference>
<dbReference type="AlphaFoldDB" id="A0A9X2S9S9"/>
<dbReference type="Proteomes" id="UP001141950">
    <property type="component" value="Unassembled WGS sequence"/>
</dbReference>
<reference evidence="1" key="1">
    <citation type="submission" date="2022-08" db="EMBL/GenBank/DDBJ databases">
        <title>The genomic sequence of strain Paenibacillus sp. SCIV0701.</title>
        <authorList>
            <person name="Zhao H."/>
        </authorList>
    </citation>
    <scope>NUCLEOTIDE SEQUENCE</scope>
    <source>
        <strain evidence="1">SCIV0701</strain>
    </source>
</reference>
<evidence type="ECO:0000313" key="2">
    <source>
        <dbReference type="Proteomes" id="UP001141950"/>
    </source>
</evidence>
<proteinExistence type="predicted"/>